<dbReference type="Pfam" id="PF14541">
    <property type="entry name" value="TAXi_C"/>
    <property type="match status" value="1"/>
</dbReference>
<accession>A0A3L6R002</accession>
<dbReference type="InterPro" id="IPR021109">
    <property type="entry name" value="Peptidase_aspartic_dom_sf"/>
</dbReference>
<dbReference type="AlphaFoldDB" id="A0A3L6R002"/>
<protein>
    <recommendedName>
        <fullName evidence="1">Xylanase inhibitor C-terminal domain-containing protein</fullName>
    </recommendedName>
</protein>
<organism evidence="2 3">
    <name type="scientific">Panicum miliaceum</name>
    <name type="common">Proso millet</name>
    <name type="synonym">Broomcorn millet</name>
    <dbReference type="NCBI Taxonomy" id="4540"/>
    <lineage>
        <taxon>Eukaryota</taxon>
        <taxon>Viridiplantae</taxon>
        <taxon>Streptophyta</taxon>
        <taxon>Embryophyta</taxon>
        <taxon>Tracheophyta</taxon>
        <taxon>Spermatophyta</taxon>
        <taxon>Magnoliopsida</taxon>
        <taxon>Liliopsida</taxon>
        <taxon>Poales</taxon>
        <taxon>Poaceae</taxon>
        <taxon>PACMAD clade</taxon>
        <taxon>Panicoideae</taxon>
        <taxon>Panicodae</taxon>
        <taxon>Paniceae</taxon>
        <taxon>Panicinae</taxon>
        <taxon>Panicum</taxon>
        <taxon>Panicum sect. Panicum</taxon>
    </lineage>
</organism>
<comment type="caution">
    <text evidence="2">The sequence shown here is derived from an EMBL/GenBank/DDBJ whole genome shotgun (WGS) entry which is preliminary data.</text>
</comment>
<proteinExistence type="predicted"/>
<dbReference type="EMBL" id="PQIB02000010">
    <property type="protein sequence ID" value="RLM92298.1"/>
    <property type="molecule type" value="Genomic_DNA"/>
</dbReference>
<evidence type="ECO:0000313" key="3">
    <source>
        <dbReference type="Proteomes" id="UP000275267"/>
    </source>
</evidence>
<dbReference type="InterPro" id="IPR032799">
    <property type="entry name" value="TAXi_C"/>
</dbReference>
<dbReference type="Gene3D" id="2.40.70.10">
    <property type="entry name" value="Acid Proteases"/>
    <property type="match status" value="1"/>
</dbReference>
<feature type="domain" description="Xylanase inhibitor C-terminal" evidence="1">
    <location>
        <begin position="57"/>
        <end position="109"/>
    </location>
</feature>
<reference evidence="3" key="1">
    <citation type="journal article" date="2019" name="Nat. Commun.">
        <title>The genome of broomcorn millet.</title>
        <authorList>
            <person name="Zou C."/>
            <person name="Miki D."/>
            <person name="Li D."/>
            <person name="Tang Q."/>
            <person name="Xiao L."/>
            <person name="Rajput S."/>
            <person name="Deng P."/>
            <person name="Jia W."/>
            <person name="Huang R."/>
            <person name="Zhang M."/>
            <person name="Sun Y."/>
            <person name="Hu J."/>
            <person name="Fu X."/>
            <person name="Schnable P.S."/>
            <person name="Li F."/>
            <person name="Zhang H."/>
            <person name="Feng B."/>
            <person name="Zhu X."/>
            <person name="Liu R."/>
            <person name="Schnable J.C."/>
            <person name="Zhu J.-K."/>
            <person name="Zhang H."/>
        </authorList>
    </citation>
    <scope>NUCLEOTIDE SEQUENCE [LARGE SCALE GENOMIC DNA]</scope>
</reference>
<sequence length="109" mass="11459">MLRPEPTVHYAYAPAATGFAARLTRRQAGHLASLSSAAGGATDVVIGVIDSGILIYPAGALDRSGGGVKLGTALPYTVLRGDVHRPFVDAFQWAMALVPRMPSVRPFEL</sequence>
<keyword evidence="3" id="KW-1185">Reference proteome</keyword>
<dbReference type="STRING" id="4540.A0A3L6R002"/>
<evidence type="ECO:0000259" key="1">
    <source>
        <dbReference type="Pfam" id="PF14541"/>
    </source>
</evidence>
<name>A0A3L6R002_PANMI</name>
<gene>
    <name evidence="2" type="ORF">C2845_PM08G06980</name>
</gene>
<dbReference type="Proteomes" id="UP000275267">
    <property type="component" value="Unassembled WGS sequence"/>
</dbReference>
<evidence type="ECO:0000313" key="2">
    <source>
        <dbReference type="EMBL" id="RLM92298.1"/>
    </source>
</evidence>